<accession>A0ABX3NUI1</accession>
<comment type="caution">
    <text evidence="3">The sequence shown here is derived from an EMBL/GenBank/DDBJ whole genome shotgun (WGS) entry which is preliminary data.</text>
</comment>
<evidence type="ECO:0000313" key="3">
    <source>
        <dbReference type="EMBL" id="OQP46491.1"/>
    </source>
</evidence>
<dbReference type="Gene3D" id="3.40.1140.10">
    <property type="match status" value="1"/>
</dbReference>
<dbReference type="SUPFAM" id="SSF52540">
    <property type="entry name" value="P-loop containing nucleoside triphosphate hydrolases"/>
    <property type="match status" value="2"/>
</dbReference>
<organism evidence="3 4">
    <name type="scientific">Niastella koreensis</name>
    <dbReference type="NCBI Taxonomy" id="354356"/>
    <lineage>
        <taxon>Bacteria</taxon>
        <taxon>Pseudomonadati</taxon>
        <taxon>Bacteroidota</taxon>
        <taxon>Chitinophagia</taxon>
        <taxon>Chitinophagales</taxon>
        <taxon>Chitinophagaceae</taxon>
        <taxon>Niastella</taxon>
    </lineage>
</organism>
<dbReference type="EMBL" id="LWBO01000014">
    <property type="protein sequence ID" value="OQP46491.1"/>
    <property type="molecule type" value="Genomic_DNA"/>
</dbReference>
<dbReference type="Pfam" id="PF13558">
    <property type="entry name" value="SbcC_Walker_B"/>
    <property type="match status" value="1"/>
</dbReference>
<evidence type="ECO:0000256" key="2">
    <source>
        <dbReference type="SAM" id="MobiDB-lite"/>
    </source>
</evidence>
<proteinExistence type="predicted"/>
<feature type="coiled-coil region" evidence="1">
    <location>
        <begin position="309"/>
        <end position="380"/>
    </location>
</feature>
<keyword evidence="1" id="KW-0175">Coiled coil</keyword>
<keyword evidence="4" id="KW-1185">Reference proteome</keyword>
<dbReference type="Proteomes" id="UP000192277">
    <property type="component" value="Unassembled WGS sequence"/>
</dbReference>
<evidence type="ECO:0008006" key="5">
    <source>
        <dbReference type="Google" id="ProtNLM"/>
    </source>
</evidence>
<dbReference type="InterPro" id="IPR027417">
    <property type="entry name" value="P-loop_NTPase"/>
</dbReference>
<sequence>MQLSVFSTDSQKSGFRLQYMEIFNWGTFDDVVHSIRPMGETSLLTGANGSGKTTFVDALLTLIVPEKRYRFYNQSSGSEKKGDRTEETYVMGGYGSMNSESTGSLKTLYLRENKDEAYSILLAHFANEAEQAVTLFQVRYFSGGDMRRLFGIAHKALRIDEDFKPFDLNGQWKKALDQKYNKGSRKQIEWFDAASKYAQQLVHVLGMQSVQALQLFNQTVGIKVLGNLDEFIRTHMLEPRNMEESFQDLKKHLATLLDARRNIEKAEEQIKLLQPIEQHFTAYNTLKNQIEGSEQMLQTARIWNSFTRNELLQQAIEESNASIQDIQQKQQIVKLTYEQLQEEERVVKNQIDQNKAGQRMQQLEKDAQDLELKKQEAARELSLFASWCEELHLEEKQPADEATYQRIAKEANRKKLELETKQRLNEEDEYSAKRAKEKSDADKKKVEDELNNLLHSKNNMPGNLISVRKQLCDALNLDQNDLPFIGELMQVRSDCSEWQPALEKLLRNFSLRLLVPDKHYKKVNKYINNNHLGMRLVYEHVTDNPMIQNPEKDTVYEKLEFHPDSPLSSWVEQQIIWQFNHVCITDEKTLDRYEKAITLNGLVKNKSRHEKDDRNGKHDPSKYVMGWNNEKKKDFLIKRRNQFADLVVKASETLEKCKSKSDRLQKQFYAITRIREHKGFAELDMAGIQRGIHKLQEQINGLRKANKDLDNLKAQLIDIQQKRDEAESQRGQLLIDETRLKDRIQQYYEQQEALQPLLQHISEGDKDGLLQFQQQQAALISDINLQNIDEVYDGLKAKQTRLNEKQRDELHKEETQLNKCINRIKNPSTELKTKFSPEWDGDVQHLPEDAAYANEYIDWLGKLVHENLPKYKRAFESFINDTITYKIGGLNEEMERWERDINNSVTRLNQSLGGINFNRLPDTYIQLGKRPVPSGTDIKEFRGRLLDALPQAANWQQSSFEEKSKHFTQKVQPLIDELDKNESYRNKVMDVRNWFEFWADEKFRNTDEIKKTYRQMGQLSGGEKAQLTYTILCSAIAYQFGITREGKNSRSLRFIAVDESFSNQDEEKATYLMELCKQLHLQLLVVTPSDKIAIVQNFIAHVHLVQRVQNRHSVLYNMTIKELKEKVEEANPLLLEG</sequence>
<reference evidence="3 4" key="1">
    <citation type="submission" date="2016-04" db="EMBL/GenBank/DDBJ databases">
        <authorList>
            <person name="Chen L."/>
            <person name="Zhuang W."/>
            <person name="Wang G."/>
        </authorList>
    </citation>
    <scope>NUCLEOTIDE SEQUENCE [LARGE SCALE GENOMIC DNA]</scope>
    <source>
        <strain evidence="4">GR20</strain>
    </source>
</reference>
<dbReference type="Pfam" id="PF13555">
    <property type="entry name" value="AAA_29"/>
    <property type="match status" value="1"/>
</dbReference>
<evidence type="ECO:0000256" key="1">
    <source>
        <dbReference type="SAM" id="Coils"/>
    </source>
</evidence>
<feature type="coiled-coil region" evidence="1">
    <location>
        <begin position="796"/>
        <end position="823"/>
    </location>
</feature>
<feature type="region of interest" description="Disordered" evidence="2">
    <location>
        <begin position="425"/>
        <end position="444"/>
    </location>
</feature>
<dbReference type="Gene3D" id="3.40.50.300">
    <property type="entry name" value="P-loop containing nucleotide triphosphate hydrolases"/>
    <property type="match status" value="1"/>
</dbReference>
<dbReference type="CDD" id="cd00267">
    <property type="entry name" value="ABC_ATPase"/>
    <property type="match status" value="1"/>
</dbReference>
<name>A0ABX3NUI1_9BACT</name>
<protein>
    <recommendedName>
        <fullName evidence="5">SMC domain protein</fullName>
    </recommendedName>
</protein>
<gene>
    <name evidence="3" type="ORF">A4D02_31130</name>
</gene>
<evidence type="ECO:0000313" key="4">
    <source>
        <dbReference type="Proteomes" id="UP000192277"/>
    </source>
</evidence>
<feature type="coiled-coil region" evidence="1">
    <location>
        <begin position="692"/>
        <end position="729"/>
    </location>
</feature>